<dbReference type="InterPro" id="IPR012337">
    <property type="entry name" value="RNaseH-like_sf"/>
</dbReference>
<proteinExistence type="inferred from homology"/>
<accession>A0A6C0F322</accession>
<dbReference type="Pfam" id="PF01351">
    <property type="entry name" value="RNase_HII"/>
    <property type="match status" value="1"/>
</dbReference>
<dbReference type="GO" id="GO:0003723">
    <property type="term" value="F:RNA binding"/>
    <property type="evidence" value="ECO:0007669"/>
    <property type="project" value="InterPro"/>
</dbReference>
<keyword evidence="12" id="KW-0378">Hydrolase</keyword>
<dbReference type="Gene3D" id="3.30.420.10">
    <property type="entry name" value="Ribonuclease H-like superfamily/Ribonuclease H"/>
    <property type="match status" value="1"/>
</dbReference>
<dbReference type="CDD" id="cd07182">
    <property type="entry name" value="RNase_HII_bacteria_HII_like"/>
    <property type="match status" value="1"/>
</dbReference>
<comment type="cofactor">
    <cofactor evidence="3">
        <name>Mg(2+)</name>
        <dbReference type="ChEBI" id="CHEBI:18420"/>
    </cofactor>
</comment>
<evidence type="ECO:0000256" key="13">
    <source>
        <dbReference type="ARBA" id="ARBA00023211"/>
    </source>
</evidence>
<keyword evidence="10" id="KW-0479">Metal-binding</keyword>
<dbReference type="PROSITE" id="PS51975">
    <property type="entry name" value="RNASE_H_2"/>
    <property type="match status" value="1"/>
</dbReference>
<evidence type="ECO:0000313" key="15">
    <source>
        <dbReference type="EMBL" id="QHT35928.1"/>
    </source>
</evidence>
<keyword evidence="11" id="KW-0255">Endonuclease</keyword>
<dbReference type="GO" id="GO:0032299">
    <property type="term" value="C:ribonuclease H2 complex"/>
    <property type="evidence" value="ECO:0007669"/>
    <property type="project" value="TreeGrafter"/>
</dbReference>
<dbReference type="GO" id="GO:0043137">
    <property type="term" value="P:DNA replication, removal of RNA primer"/>
    <property type="evidence" value="ECO:0007669"/>
    <property type="project" value="TreeGrafter"/>
</dbReference>
<dbReference type="PANTHER" id="PTHR10954:SF18">
    <property type="entry name" value="RIBONUCLEASE HII"/>
    <property type="match status" value="1"/>
</dbReference>
<evidence type="ECO:0000256" key="8">
    <source>
        <dbReference type="ARBA" id="ARBA00022490"/>
    </source>
</evidence>
<dbReference type="EC" id="3.1.26.4" evidence="6"/>
<comment type="catalytic activity">
    <reaction evidence="1">
        <text>Endonucleolytic cleavage to 5'-phosphomonoester.</text>
        <dbReference type="EC" id="3.1.26.4"/>
    </reaction>
</comment>
<dbReference type="PANTHER" id="PTHR10954">
    <property type="entry name" value="RIBONUCLEASE H2 SUBUNIT A"/>
    <property type="match status" value="1"/>
</dbReference>
<dbReference type="SUPFAM" id="SSF53098">
    <property type="entry name" value="Ribonuclease H-like"/>
    <property type="match status" value="1"/>
</dbReference>
<dbReference type="GO" id="GO:0006298">
    <property type="term" value="P:mismatch repair"/>
    <property type="evidence" value="ECO:0007669"/>
    <property type="project" value="TreeGrafter"/>
</dbReference>
<keyword evidence="8" id="KW-0963">Cytoplasm</keyword>
<organism evidence="15">
    <name type="scientific">viral metagenome</name>
    <dbReference type="NCBI Taxonomy" id="1070528"/>
    <lineage>
        <taxon>unclassified sequences</taxon>
        <taxon>metagenomes</taxon>
        <taxon>organismal metagenomes</taxon>
    </lineage>
</organism>
<dbReference type="InterPro" id="IPR001352">
    <property type="entry name" value="RNase_HII/HIII"/>
</dbReference>
<evidence type="ECO:0000256" key="11">
    <source>
        <dbReference type="ARBA" id="ARBA00022759"/>
    </source>
</evidence>
<dbReference type="NCBIfam" id="NF000595">
    <property type="entry name" value="PRK00015.1-3"/>
    <property type="match status" value="1"/>
</dbReference>
<dbReference type="EMBL" id="MN739028">
    <property type="protein sequence ID" value="QHT35928.1"/>
    <property type="molecule type" value="Genomic_DNA"/>
</dbReference>
<keyword evidence="9" id="KW-0540">Nuclease</keyword>
<dbReference type="GO" id="GO:0046872">
    <property type="term" value="F:metal ion binding"/>
    <property type="evidence" value="ECO:0007669"/>
    <property type="project" value="UniProtKB-KW"/>
</dbReference>
<name>A0A6C0F322_9ZZZZ</name>
<evidence type="ECO:0000256" key="2">
    <source>
        <dbReference type="ARBA" id="ARBA00001936"/>
    </source>
</evidence>
<dbReference type="InterPro" id="IPR024567">
    <property type="entry name" value="RNase_HII/HIII_dom"/>
</dbReference>
<evidence type="ECO:0000256" key="7">
    <source>
        <dbReference type="ARBA" id="ARBA00019179"/>
    </source>
</evidence>
<evidence type="ECO:0000256" key="4">
    <source>
        <dbReference type="ARBA" id="ARBA00004496"/>
    </source>
</evidence>
<dbReference type="InterPro" id="IPR022898">
    <property type="entry name" value="RNase_HII"/>
</dbReference>
<comment type="cofactor">
    <cofactor evidence="2">
        <name>Mn(2+)</name>
        <dbReference type="ChEBI" id="CHEBI:29035"/>
    </cofactor>
</comment>
<dbReference type="AlphaFoldDB" id="A0A6C0F322"/>
<evidence type="ECO:0000256" key="5">
    <source>
        <dbReference type="ARBA" id="ARBA00007383"/>
    </source>
</evidence>
<evidence type="ECO:0000256" key="9">
    <source>
        <dbReference type="ARBA" id="ARBA00022722"/>
    </source>
</evidence>
<protein>
    <recommendedName>
        <fullName evidence="7">Ribonuclease HII</fullName>
        <ecNumber evidence="6">3.1.26.4</ecNumber>
    </recommendedName>
</protein>
<comment type="similarity">
    <text evidence="5">Belongs to the RNase HII family.</text>
</comment>
<evidence type="ECO:0000256" key="3">
    <source>
        <dbReference type="ARBA" id="ARBA00001946"/>
    </source>
</evidence>
<feature type="domain" description="RNase H type-2" evidence="14">
    <location>
        <begin position="79"/>
        <end position="299"/>
    </location>
</feature>
<sequence length="299" mass="34342">MSNYKKDYVYANIIEDSDYEEFEIEVTVPIKAKKLLKQNKVKKDVKPKEEEEESEPEGAVLKKTIVVPLRKYLHEDFNIIEIGVDEAGRGPLFGRVYAAAVILPKDDSFDHSKVKDSKKFHSKKKIEEVADYIKSNALAWSVAFEDEQTIDEINILQATQQAMHKAILSVKKESLLKTQQDKDKDKDKNNYNIHLLIDGNYFKPITNYNNEKKKIESLPFTCIEGGDNKFSSIAAASILAKVERDKYIDELCDKNPELVERYSIDSNKGYGAKKHLDGIKEYGITIWHRKTFGICKEHC</sequence>
<keyword evidence="13" id="KW-0464">Manganese</keyword>
<evidence type="ECO:0000256" key="12">
    <source>
        <dbReference type="ARBA" id="ARBA00022801"/>
    </source>
</evidence>
<dbReference type="InterPro" id="IPR036397">
    <property type="entry name" value="RNaseH_sf"/>
</dbReference>
<dbReference type="GO" id="GO:0005737">
    <property type="term" value="C:cytoplasm"/>
    <property type="evidence" value="ECO:0007669"/>
    <property type="project" value="UniProtKB-SubCell"/>
</dbReference>
<evidence type="ECO:0000256" key="10">
    <source>
        <dbReference type="ARBA" id="ARBA00022723"/>
    </source>
</evidence>
<comment type="subcellular location">
    <subcellularLocation>
        <location evidence="4">Cytoplasm</location>
    </subcellularLocation>
</comment>
<evidence type="ECO:0000259" key="14">
    <source>
        <dbReference type="PROSITE" id="PS51975"/>
    </source>
</evidence>
<dbReference type="GO" id="GO:0004523">
    <property type="term" value="F:RNA-DNA hybrid ribonuclease activity"/>
    <property type="evidence" value="ECO:0007669"/>
    <property type="project" value="UniProtKB-EC"/>
</dbReference>
<evidence type="ECO:0000256" key="1">
    <source>
        <dbReference type="ARBA" id="ARBA00000077"/>
    </source>
</evidence>
<reference evidence="15" key="1">
    <citation type="journal article" date="2020" name="Nature">
        <title>Giant virus diversity and host interactions through global metagenomics.</title>
        <authorList>
            <person name="Schulz F."/>
            <person name="Roux S."/>
            <person name="Paez-Espino D."/>
            <person name="Jungbluth S."/>
            <person name="Walsh D.A."/>
            <person name="Denef V.J."/>
            <person name="McMahon K.D."/>
            <person name="Konstantinidis K.T."/>
            <person name="Eloe-Fadrosh E.A."/>
            <person name="Kyrpides N.C."/>
            <person name="Woyke T."/>
        </authorList>
    </citation>
    <scope>NUCLEOTIDE SEQUENCE</scope>
    <source>
        <strain evidence="15">GVMAG-M-3300009182-46</strain>
    </source>
</reference>
<evidence type="ECO:0000256" key="6">
    <source>
        <dbReference type="ARBA" id="ARBA00012180"/>
    </source>
</evidence>